<gene>
    <name evidence="1" type="ORF">ERS013165_01572</name>
</gene>
<evidence type="ECO:0000313" key="1">
    <source>
        <dbReference type="EMBL" id="CSA44068.1"/>
    </source>
</evidence>
<sequence length="74" mass="7841">MMAATNKNAPPTAVILPVLATNSINAVLTTSPAAGTKWVITKSWITSPAFAKRAKEERIDSKTVNMGTIDSKVI</sequence>
<dbReference type="Proteomes" id="UP000044806">
    <property type="component" value="Unassembled WGS sequence"/>
</dbReference>
<accession>A0A655TD01</accession>
<protein>
    <submittedName>
        <fullName evidence="1">Uncharacterized protein</fullName>
    </submittedName>
</protein>
<evidence type="ECO:0000313" key="2">
    <source>
        <dbReference type="Proteomes" id="UP000044806"/>
    </source>
</evidence>
<dbReference type="AlphaFoldDB" id="A0A655TD01"/>
<name>A0A655TD01_VIBCL</name>
<organism evidence="1 2">
    <name type="scientific">Vibrio cholerae</name>
    <dbReference type="NCBI Taxonomy" id="666"/>
    <lineage>
        <taxon>Bacteria</taxon>
        <taxon>Pseudomonadati</taxon>
        <taxon>Pseudomonadota</taxon>
        <taxon>Gammaproteobacteria</taxon>
        <taxon>Vibrionales</taxon>
        <taxon>Vibrionaceae</taxon>
        <taxon>Vibrio</taxon>
    </lineage>
</organism>
<reference evidence="1 2" key="1">
    <citation type="submission" date="2015-07" db="EMBL/GenBank/DDBJ databases">
        <authorList>
            <consortium name="Pathogen Informatics"/>
        </authorList>
    </citation>
    <scope>NUCLEOTIDE SEQUENCE [LARGE SCALE GENOMIC DNA]</scope>
    <source>
        <strain evidence="1 2">A51</strain>
    </source>
</reference>
<dbReference type="EMBL" id="CWOW01000007">
    <property type="protein sequence ID" value="CSA44068.1"/>
    <property type="molecule type" value="Genomic_DNA"/>
</dbReference>
<proteinExistence type="predicted"/>